<evidence type="ECO:0000313" key="1">
    <source>
        <dbReference type="EMBL" id="PTQ37469.1"/>
    </source>
</evidence>
<name>A0A2R6WUE3_MARPO</name>
<proteinExistence type="predicted"/>
<dbReference type="EMBL" id="KZ772729">
    <property type="protein sequence ID" value="PTQ37469.1"/>
    <property type="molecule type" value="Genomic_DNA"/>
</dbReference>
<keyword evidence="2" id="KW-1185">Reference proteome</keyword>
<accession>A0A2R6WUE3</accession>
<organism evidence="1 2">
    <name type="scientific">Marchantia polymorpha</name>
    <name type="common">Common liverwort</name>
    <name type="synonym">Marchantia aquatica</name>
    <dbReference type="NCBI Taxonomy" id="3197"/>
    <lineage>
        <taxon>Eukaryota</taxon>
        <taxon>Viridiplantae</taxon>
        <taxon>Streptophyta</taxon>
        <taxon>Embryophyta</taxon>
        <taxon>Marchantiophyta</taxon>
        <taxon>Marchantiopsida</taxon>
        <taxon>Marchantiidae</taxon>
        <taxon>Marchantiales</taxon>
        <taxon>Marchantiaceae</taxon>
        <taxon>Marchantia</taxon>
    </lineage>
</organism>
<reference evidence="2" key="1">
    <citation type="journal article" date="2017" name="Cell">
        <title>Insights into land plant evolution garnered from the Marchantia polymorpha genome.</title>
        <authorList>
            <person name="Bowman J.L."/>
            <person name="Kohchi T."/>
            <person name="Yamato K.T."/>
            <person name="Jenkins J."/>
            <person name="Shu S."/>
            <person name="Ishizaki K."/>
            <person name="Yamaoka S."/>
            <person name="Nishihama R."/>
            <person name="Nakamura Y."/>
            <person name="Berger F."/>
            <person name="Adam C."/>
            <person name="Aki S.S."/>
            <person name="Althoff F."/>
            <person name="Araki T."/>
            <person name="Arteaga-Vazquez M.A."/>
            <person name="Balasubrmanian S."/>
            <person name="Barry K."/>
            <person name="Bauer D."/>
            <person name="Boehm C.R."/>
            <person name="Briginshaw L."/>
            <person name="Caballero-Perez J."/>
            <person name="Catarino B."/>
            <person name="Chen F."/>
            <person name="Chiyoda S."/>
            <person name="Chovatia M."/>
            <person name="Davies K.M."/>
            <person name="Delmans M."/>
            <person name="Demura T."/>
            <person name="Dierschke T."/>
            <person name="Dolan L."/>
            <person name="Dorantes-Acosta A.E."/>
            <person name="Eklund D.M."/>
            <person name="Florent S.N."/>
            <person name="Flores-Sandoval E."/>
            <person name="Fujiyama A."/>
            <person name="Fukuzawa H."/>
            <person name="Galik B."/>
            <person name="Grimanelli D."/>
            <person name="Grimwood J."/>
            <person name="Grossniklaus U."/>
            <person name="Hamada T."/>
            <person name="Haseloff J."/>
            <person name="Hetherington A.J."/>
            <person name="Higo A."/>
            <person name="Hirakawa Y."/>
            <person name="Hundley H.N."/>
            <person name="Ikeda Y."/>
            <person name="Inoue K."/>
            <person name="Inoue S.I."/>
            <person name="Ishida S."/>
            <person name="Jia Q."/>
            <person name="Kakita M."/>
            <person name="Kanazawa T."/>
            <person name="Kawai Y."/>
            <person name="Kawashima T."/>
            <person name="Kennedy M."/>
            <person name="Kinose K."/>
            <person name="Kinoshita T."/>
            <person name="Kohara Y."/>
            <person name="Koide E."/>
            <person name="Komatsu K."/>
            <person name="Kopischke S."/>
            <person name="Kubo M."/>
            <person name="Kyozuka J."/>
            <person name="Lagercrantz U."/>
            <person name="Lin S.S."/>
            <person name="Lindquist E."/>
            <person name="Lipzen A.M."/>
            <person name="Lu C.W."/>
            <person name="De Luna E."/>
            <person name="Martienssen R.A."/>
            <person name="Minamino N."/>
            <person name="Mizutani M."/>
            <person name="Mizutani M."/>
            <person name="Mochizuki N."/>
            <person name="Monte I."/>
            <person name="Mosher R."/>
            <person name="Nagasaki H."/>
            <person name="Nakagami H."/>
            <person name="Naramoto S."/>
            <person name="Nishitani K."/>
            <person name="Ohtani M."/>
            <person name="Okamoto T."/>
            <person name="Okumura M."/>
            <person name="Phillips J."/>
            <person name="Pollak B."/>
            <person name="Reinders A."/>
            <person name="Rovekamp M."/>
            <person name="Sano R."/>
            <person name="Sawa S."/>
            <person name="Schmid M.W."/>
            <person name="Shirakawa M."/>
            <person name="Solano R."/>
            <person name="Spunde A."/>
            <person name="Suetsugu N."/>
            <person name="Sugano S."/>
            <person name="Sugiyama A."/>
            <person name="Sun R."/>
            <person name="Suzuki Y."/>
            <person name="Takenaka M."/>
            <person name="Takezawa D."/>
            <person name="Tomogane H."/>
            <person name="Tsuzuki M."/>
            <person name="Ueda T."/>
            <person name="Umeda M."/>
            <person name="Ward J.M."/>
            <person name="Watanabe Y."/>
            <person name="Yazaki K."/>
            <person name="Yokoyama R."/>
            <person name="Yoshitake Y."/>
            <person name="Yotsui I."/>
            <person name="Zachgo S."/>
            <person name="Schmutz J."/>
        </authorList>
    </citation>
    <scope>NUCLEOTIDE SEQUENCE [LARGE SCALE GENOMIC DNA]</scope>
    <source>
        <strain evidence="2">Tak-1</strain>
    </source>
</reference>
<protein>
    <submittedName>
        <fullName evidence="1">Uncharacterized protein</fullName>
    </submittedName>
</protein>
<dbReference type="Proteomes" id="UP000244005">
    <property type="component" value="Unassembled WGS sequence"/>
</dbReference>
<evidence type="ECO:0000313" key="2">
    <source>
        <dbReference type="Proteomes" id="UP000244005"/>
    </source>
</evidence>
<sequence length="145" mass="17032">MDVLGFYRDAPVDIQERLIQAMTCEVFGWWVYESKTRTIIVKNLHSLYNAVDCEEQCNLILLSVLSGIPRKIVVETSYTESFSHYQRILSYEKEIDVETKIWFCKKMLHRIPVEFVYNPHDGSQIMDSQEEQNYTLHDEGSSQNS</sequence>
<dbReference type="AlphaFoldDB" id="A0A2R6WUE3"/>
<dbReference type="Gramene" id="Mp7g05840.1">
    <property type="protein sequence ID" value="Mp7g05840.1.cds1"/>
    <property type="gene ID" value="Mp7g05840"/>
</dbReference>
<gene>
    <name evidence="1" type="ORF">MARPO_0057s0087</name>
</gene>